<reference evidence="2 3" key="1">
    <citation type="submission" date="2021-06" db="EMBL/GenBank/DDBJ databases">
        <authorList>
            <person name="Palmer J.M."/>
        </authorList>
    </citation>
    <scope>NUCLEOTIDE SEQUENCE [LARGE SCALE GENOMIC DNA]</scope>
    <source>
        <strain evidence="2 3">MEX-2019</strain>
        <tissue evidence="2">Muscle</tissue>
    </source>
</reference>
<evidence type="ECO:0000256" key="1">
    <source>
        <dbReference type="SAM" id="MobiDB-lite"/>
    </source>
</evidence>
<proteinExistence type="predicted"/>
<keyword evidence="3" id="KW-1185">Reference proteome</keyword>
<evidence type="ECO:0000313" key="2">
    <source>
        <dbReference type="EMBL" id="KAK5608592.1"/>
    </source>
</evidence>
<dbReference type="EMBL" id="JAHHUM010001798">
    <property type="protein sequence ID" value="KAK5608592.1"/>
    <property type="molecule type" value="Genomic_DNA"/>
</dbReference>
<sequence length="148" mass="15990">MLPASLHSGVLYLASPNRMFPPTADSRQESARDRWVQQQIGSAVSTAAEADGVKAAQRQKVREGCSFPPPQLRRSLPAPVPAAKPSSSSRRKKRRRLPVVPVAVEEVVSLPADVRGAQVSPHLRLPQAVSQARSTSTYAVFARSSPVF</sequence>
<comment type="caution">
    <text evidence="2">The sequence shown here is derived from an EMBL/GenBank/DDBJ whole genome shotgun (WGS) entry which is preliminary data.</text>
</comment>
<organism evidence="2 3">
    <name type="scientific">Crenichthys baileyi</name>
    <name type="common">White River springfish</name>
    <dbReference type="NCBI Taxonomy" id="28760"/>
    <lineage>
        <taxon>Eukaryota</taxon>
        <taxon>Metazoa</taxon>
        <taxon>Chordata</taxon>
        <taxon>Craniata</taxon>
        <taxon>Vertebrata</taxon>
        <taxon>Euteleostomi</taxon>
        <taxon>Actinopterygii</taxon>
        <taxon>Neopterygii</taxon>
        <taxon>Teleostei</taxon>
        <taxon>Neoteleostei</taxon>
        <taxon>Acanthomorphata</taxon>
        <taxon>Ovalentaria</taxon>
        <taxon>Atherinomorphae</taxon>
        <taxon>Cyprinodontiformes</taxon>
        <taxon>Goodeidae</taxon>
        <taxon>Crenichthys</taxon>
    </lineage>
</organism>
<protein>
    <submittedName>
        <fullName evidence="2">Uncharacterized protein</fullName>
    </submittedName>
</protein>
<gene>
    <name evidence="2" type="ORF">CRENBAI_023401</name>
</gene>
<evidence type="ECO:0000313" key="3">
    <source>
        <dbReference type="Proteomes" id="UP001311232"/>
    </source>
</evidence>
<feature type="region of interest" description="Disordered" evidence="1">
    <location>
        <begin position="42"/>
        <end position="97"/>
    </location>
</feature>
<dbReference type="Proteomes" id="UP001311232">
    <property type="component" value="Unassembled WGS sequence"/>
</dbReference>
<feature type="compositionally biased region" description="Low complexity" evidence="1">
    <location>
        <begin position="75"/>
        <end position="88"/>
    </location>
</feature>
<accession>A0AAV9RI49</accession>
<name>A0AAV9RI49_9TELE</name>
<dbReference type="AlphaFoldDB" id="A0AAV9RI49"/>